<proteinExistence type="predicted"/>
<comment type="caution">
    <text evidence="4">The sequence shown here is derived from an EMBL/GenBank/DDBJ whole genome shotgun (WGS) entry which is preliminary data.</text>
</comment>
<feature type="region of interest" description="Disordered" evidence="1">
    <location>
        <begin position="23"/>
        <end position="79"/>
    </location>
</feature>
<evidence type="ECO:0000256" key="2">
    <source>
        <dbReference type="SAM" id="SignalP"/>
    </source>
</evidence>
<evidence type="ECO:0000313" key="5">
    <source>
        <dbReference type="Proteomes" id="UP001552594"/>
    </source>
</evidence>
<reference evidence="4 5" key="1">
    <citation type="submission" date="2024-06" db="EMBL/GenBank/DDBJ databases">
        <title>The Natural Products Discovery Center: Release of the First 8490 Sequenced Strains for Exploring Actinobacteria Biosynthetic Diversity.</title>
        <authorList>
            <person name="Kalkreuter E."/>
            <person name="Kautsar S.A."/>
            <person name="Yang D."/>
            <person name="Bader C.D."/>
            <person name="Teijaro C.N."/>
            <person name="Fluegel L."/>
            <person name="Davis C.M."/>
            <person name="Simpson J.R."/>
            <person name="Lauterbach L."/>
            <person name="Steele A.D."/>
            <person name="Gui C."/>
            <person name="Meng S."/>
            <person name="Li G."/>
            <person name="Viehrig K."/>
            <person name="Ye F."/>
            <person name="Su P."/>
            <person name="Kiefer A.F."/>
            <person name="Nichols A."/>
            <person name="Cepeda A.J."/>
            <person name="Yan W."/>
            <person name="Fan B."/>
            <person name="Jiang Y."/>
            <person name="Adhikari A."/>
            <person name="Zheng C.-J."/>
            <person name="Schuster L."/>
            <person name="Cowan T.M."/>
            <person name="Smanski M.J."/>
            <person name="Chevrette M.G."/>
            <person name="De Carvalho L.P.S."/>
            <person name="Shen B."/>
        </authorList>
    </citation>
    <scope>NUCLEOTIDE SEQUENCE [LARGE SCALE GENOMIC DNA]</scope>
    <source>
        <strain evidence="4 5">NPDC052347</strain>
    </source>
</reference>
<keyword evidence="2" id="KW-0732">Signal</keyword>
<evidence type="ECO:0000256" key="1">
    <source>
        <dbReference type="SAM" id="MobiDB-lite"/>
    </source>
</evidence>
<feature type="region of interest" description="Disordered" evidence="1">
    <location>
        <begin position="169"/>
        <end position="198"/>
    </location>
</feature>
<feature type="signal peptide" evidence="2">
    <location>
        <begin position="1"/>
        <end position="23"/>
    </location>
</feature>
<feature type="domain" description="DUF4232" evidence="3">
    <location>
        <begin position="75"/>
        <end position="201"/>
    </location>
</feature>
<sequence length="210" mass="21189">MNTRTLRTAAAALAAVAALTLTACGGGGGSDSKDKDSTKNDKADAQTADGADGGDDAGEEGEDSAGKGAAKGDACTPADVKIETRKVTSPDRHLLLVATAKKACTAYGFPFLRFDQDQASAASVDQSKPAKPVKLAPGKSAYAGVRTSSADGSGGTGRDAKQLNVALQSEGGDQVEGGETQAALPATPLHVDDSSQTTYWQDSEAAALKW</sequence>
<dbReference type="InterPro" id="IPR025326">
    <property type="entry name" value="DUF4232"/>
</dbReference>
<dbReference type="PROSITE" id="PS51257">
    <property type="entry name" value="PROKAR_LIPOPROTEIN"/>
    <property type="match status" value="1"/>
</dbReference>
<dbReference type="Pfam" id="PF14016">
    <property type="entry name" value="DUF4232"/>
    <property type="match status" value="1"/>
</dbReference>
<gene>
    <name evidence="4" type="ORF">AB0L16_20870</name>
</gene>
<name>A0ABV3K1S1_STRON</name>
<evidence type="ECO:0000259" key="3">
    <source>
        <dbReference type="Pfam" id="PF14016"/>
    </source>
</evidence>
<dbReference type="EMBL" id="JBFAUK010000017">
    <property type="protein sequence ID" value="MEV5508863.1"/>
    <property type="molecule type" value="Genomic_DNA"/>
</dbReference>
<keyword evidence="5" id="KW-1185">Reference proteome</keyword>
<feature type="chain" id="PRO_5046161350" evidence="2">
    <location>
        <begin position="24"/>
        <end position="210"/>
    </location>
</feature>
<accession>A0ABV3K1S1</accession>
<evidence type="ECO:0000313" key="4">
    <source>
        <dbReference type="EMBL" id="MEV5508863.1"/>
    </source>
</evidence>
<feature type="compositionally biased region" description="Basic and acidic residues" evidence="1">
    <location>
        <begin position="31"/>
        <end position="44"/>
    </location>
</feature>
<organism evidence="4 5">
    <name type="scientific">Streptomyces orinoci</name>
    <name type="common">Streptoverticillium orinoci</name>
    <dbReference type="NCBI Taxonomy" id="67339"/>
    <lineage>
        <taxon>Bacteria</taxon>
        <taxon>Bacillati</taxon>
        <taxon>Actinomycetota</taxon>
        <taxon>Actinomycetes</taxon>
        <taxon>Kitasatosporales</taxon>
        <taxon>Streptomycetaceae</taxon>
        <taxon>Streptomyces</taxon>
    </lineage>
</organism>
<feature type="compositionally biased region" description="Acidic residues" evidence="1">
    <location>
        <begin position="52"/>
        <end position="63"/>
    </location>
</feature>
<dbReference type="Proteomes" id="UP001552594">
    <property type="component" value="Unassembled WGS sequence"/>
</dbReference>
<protein>
    <submittedName>
        <fullName evidence="4">DUF4232 domain-containing protein</fullName>
    </submittedName>
</protein>
<dbReference type="RefSeq" id="WP_109282186.1">
    <property type="nucleotide sequence ID" value="NZ_JBFAUK010000017.1"/>
</dbReference>